<organism evidence="2 3">
    <name type="scientific">Halobacillus litoralis</name>
    <dbReference type="NCBI Taxonomy" id="45668"/>
    <lineage>
        <taxon>Bacteria</taxon>
        <taxon>Bacillati</taxon>
        <taxon>Bacillota</taxon>
        <taxon>Bacilli</taxon>
        <taxon>Bacillales</taxon>
        <taxon>Bacillaceae</taxon>
        <taxon>Halobacillus</taxon>
    </lineage>
</organism>
<protein>
    <recommendedName>
        <fullName evidence="4">Voltage-dependent anion channel</fullName>
    </recommendedName>
</protein>
<feature type="transmembrane region" description="Helical" evidence="1">
    <location>
        <begin position="133"/>
        <end position="153"/>
    </location>
</feature>
<dbReference type="KEGG" id="hli:HLI_03200"/>
<dbReference type="Proteomes" id="UP000287756">
    <property type="component" value="Chromosome"/>
</dbReference>
<feature type="transmembrane region" description="Helical" evidence="1">
    <location>
        <begin position="272"/>
        <end position="288"/>
    </location>
</feature>
<sequence>MNVHKRKIFNPASGAIVMALGIFLQGAMNHFLNQTAGRWFVFAYLLLSIAIYSKLFRQVFQKGFLTSLLKNPVNSFVLGSWIAGFSVLSIVLERYLPLLHFMVAALAVVNSLLWVMFLYICFMNFKQLWIRPAFHATHGVVLLSAVATQSVVILWNELFPSLPDIFSLSAFALGGLFYIGGLILIFKRYLETDWSLTEDWTNTNCIIHGGLSITGLAIVSTKMFQGEILLYYWMLVLMIFCLVEGLEVVRAIKRIRQKGWRKGVFSYNVSQWSRNFTFGMFYAFTMVMHENASYKKHLYDFHEHFLSLWAWVVLIALVIEIVLWGGEKVIKENVKGEQGIY</sequence>
<dbReference type="OrthoDB" id="2734473at2"/>
<evidence type="ECO:0000313" key="2">
    <source>
        <dbReference type="EMBL" id="QAS51290.1"/>
    </source>
</evidence>
<feature type="transmembrane region" description="Helical" evidence="1">
    <location>
        <begin position="308"/>
        <end position="326"/>
    </location>
</feature>
<keyword evidence="1" id="KW-1133">Transmembrane helix</keyword>
<dbReference type="AlphaFoldDB" id="A0A410M9E4"/>
<dbReference type="RefSeq" id="WP_128523044.1">
    <property type="nucleotide sequence ID" value="NZ_CP026118.1"/>
</dbReference>
<feature type="transmembrane region" description="Helical" evidence="1">
    <location>
        <begin position="165"/>
        <end position="186"/>
    </location>
</feature>
<gene>
    <name evidence="2" type="ORF">HLI_03200</name>
</gene>
<dbReference type="EMBL" id="CP026118">
    <property type="protein sequence ID" value="QAS51290.1"/>
    <property type="molecule type" value="Genomic_DNA"/>
</dbReference>
<evidence type="ECO:0008006" key="4">
    <source>
        <dbReference type="Google" id="ProtNLM"/>
    </source>
</evidence>
<proteinExistence type="predicted"/>
<feature type="transmembrane region" description="Helical" evidence="1">
    <location>
        <begin position="98"/>
        <end position="121"/>
    </location>
</feature>
<dbReference type="Gene3D" id="1.50.10.150">
    <property type="entry name" value="Voltage-dependent anion channel"/>
    <property type="match status" value="1"/>
</dbReference>
<keyword evidence="1" id="KW-0472">Membrane</keyword>
<dbReference type="InterPro" id="IPR038665">
    <property type="entry name" value="Voltage-dep_anion_channel_sf"/>
</dbReference>
<reference evidence="2 3" key="1">
    <citation type="submission" date="2018-01" db="EMBL/GenBank/DDBJ databases">
        <title>The whole genome sequencing and assembly of Halobacillus litoralis ERB031 strain.</title>
        <authorList>
            <person name="Lee S.-J."/>
            <person name="Park M.-K."/>
            <person name="Kim J.-Y."/>
            <person name="Lee Y.-J."/>
            <person name="Yi H."/>
            <person name="Bahn Y.-S."/>
            <person name="Kim J.F."/>
            <person name="Lee D.-W."/>
        </authorList>
    </citation>
    <scope>NUCLEOTIDE SEQUENCE [LARGE SCALE GENOMIC DNA]</scope>
    <source>
        <strain evidence="2 3">ERB 031</strain>
    </source>
</reference>
<keyword evidence="1" id="KW-0812">Transmembrane</keyword>
<feature type="transmembrane region" description="Helical" evidence="1">
    <location>
        <begin position="76"/>
        <end position="92"/>
    </location>
</feature>
<feature type="transmembrane region" description="Helical" evidence="1">
    <location>
        <begin position="38"/>
        <end position="55"/>
    </location>
</feature>
<evidence type="ECO:0000313" key="3">
    <source>
        <dbReference type="Proteomes" id="UP000287756"/>
    </source>
</evidence>
<accession>A0A410M9E4</accession>
<evidence type="ECO:0000256" key="1">
    <source>
        <dbReference type="SAM" id="Phobius"/>
    </source>
</evidence>
<feature type="transmembrane region" description="Helical" evidence="1">
    <location>
        <begin position="230"/>
        <end position="252"/>
    </location>
</feature>
<feature type="transmembrane region" description="Helical" evidence="1">
    <location>
        <begin position="206"/>
        <end position="224"/>
    </location>
</feature>
<feature type="transmembrane region" description="Helical" evidence="1">
    <location>
        <begin position="12"/>
        <end position="32"/>
    </location>
</feature>
<name>A0A410M9E4_9BACI</name>